<protein>
    <submittedName>
        <fullName evidence="10">Raffinose/stachyose/melibiose transport system permease protein</fullName>
    </submittedName>
</protein>
<dbReference type="PANTHER" id="PTHR30193">
    <property type="entry name" value="ABC TRANSPORTER PERMEASE PROTEIN"/>
    <property type="match status" value="1"/>
</dbReference>
<evidence type="ECO:0000256" key="6">
    <source>
        <dbReference type="ARBA" id="ARBA00023136"/>
    </source>
</evidence>
<comment type="subcellular location">
    <subcellularLocation>
        <location evidence="1 7">Cell membrane</location>
        <topology evidence="1 7">Multi-pass membrane protein</topology>
    </subcellularLocation>
</comment>
<dbReference type="PANTHER" id="PTHR30193:SF41">
    <property type="entry name" value="DIACETYLCHITOBIOSE UPTAKE SYSTEM PERMEASE PROTEIN NGCF"/>
    <property type="match status" value="1"/>
</dbReference>
<dbReference type="Proteomes" id="UP000583800">
    <property type="component" value="Unassembled WGS sequence"/>
</dbReference>
<dbReference type="SUPFAM" id="SSF161098">
    <property type="entry name" value="MetI-like"/>
    <property type="match status" value="1"/>
</dbReference>
<keyword evidence="6 7" id="KW-0472">Membrane</keyword>
<comment type="similarity">
    <text evidence="7">Belongs to the binding-protein-dependent transport system permease family.</text>
</comment>
<keyword evidence="3" id="KW-1003">Cell membrane</keyword>
<dbReference type="InterPro" id="IPR051393">
    <property type="entry name" value="ABC_transporter_permease"/>
</dbReference>
<dbReference type="Gene3D" id="1.10.3720.10">
    <property type="entry name" value="MetI-like"/>
    <property type="match status" value="1"/>
</dbReference>
<evidence type="ECO:0000256" key="8">
    <source>
        <dbReference type="SAM" id="MobiDB-lite"/>
    </source>
</evidence>
<dbReference type="EMBL" id="JACHJB010000002">
    <property type="protein sequence ID" value="MBB6348028.1"/>
    <property type="molecule type" value="Genomic_DNA"/>
</dbReference>
<evidence type="ECO:0000259" key="9">
    <source>
        <dbReference type="PROSITE" id="PS50928"/>
    </source>
</evidence>
<feature type="transmembrane region" description="Helical" evidence="7">
    <location>
        <begin position="99"/>
        <end position="120"/>
    </location>
</feature>
<evidence type="ECO:0000256" key="5">
    <source>
        <dbReference type="ARBA" id="ARBA00022989"/>
    </source>
</evidence>
<dbReference type="GO" id="GO:0005886">
    <property type="term" value="C:plasma membrane"/>
    <property type="evidence" value="ECO:0007669"/>
    <property type="project" value="UniProtKB-SubCell"/>
</dbReference>
<feature type="transmembrane region" description="Helical" evidence="7">
    <location>
        <begin position="132"/>
        <end position="152"/>
    </location>
</feature>
<evidence type="ECO:0000256" key="7">
    <source>
        <dbReference type="RuleBase" id="RU363032"/>
    </source>
</evidence>
<dbReference type="InterPro" id="IPR035906">
    <property type="entry name" value="MetI-like_sf"/>
</dbReference>
<accession>A0A7X0C3V4</accession>
<dbReference type="AlphaFoldDB" id="A0A7X0C3V4"/>
<feature type="domain" description="ABC transmembrane type-1" evidence="9">
    <location>
        <begin position="95"/>
        <end position="308"/>
    </location>
</feature>
<feature type="transmembrane region" description="Helical" evidence="7">
    <location>
        <begin position="182"/>
        <end position="204"/>
    </location>
</feature>
<keyword evidence="4 7" id="KW-0812">Transmembrane</keyword>
<dbReference type="RefSeq" id="WP_221496524.1">
    <property type="nucleotide sequence ID" value="NZ_JACHJB010000002.1"/>
</dbReference>
<evidence type="ECO:0000256" key="4">
    <source>
        <dbReference type="ARBA" id="ARBA00022692"/>
    </source>
</evidence>
<evidence type="ECO:0000256" key="1">
    <source>
        <dbReference type="ARBA" id="ARBA00004651"/>
    </source>
</evidence>
<feature type="transmembrane region" description="Helical" evidence="7">
    <location>
        <begin position="231"/>
        <end position="252"/>
    </location>
</feature>
<feature type="region of interest" description="Disordered" evidence="8">
    <location>
        <begin position="1"/>
        <end position="28"/>
    </location>
</feature>
<dbReference type="CDD" id="cd06261">
    <property type="entry name" value="TM_PBP2"/>
    <property type="match status" value="1"/>
</dbReference>
<sequence>MALPHATTTPPGAREPTAQPPPGAAGRTRRKVGVHAPWWFVVPAIAVYVFIVVVPSANGALFSFTDWNGLRPDWSLVGLDNYAAVFADRTARDALANTLILAAAATVTQNVVGLLLALGVNSMVKSRYLLRVIFFAPVVLTPLVAGYVWSFLLSPNGAVNDALRAVGLDSLAHDWLGDPDTALYAIVAEIVWQFAGYSMVIYLAGLQAIPREVLEAATIDGAGAWSKFRRVVLPLLNGAVVINVMLCLIGGLKQFDQVMAMTGGGPGTATETISTAIYKSAFSLGDFPFSIALAVVMTVVIAVLAAVQFRLTQRKTS</sequence>
<evidence type="ECO:0000256" key="2">
    <source>
        <dbReference type="ARBA" id="ARBA00022448"/>
    </source>
</evidence>
<evidence type="ECO:0000313" key="11">
    <source>
        <dbReference type="Proteomes" id="UP000583800"/>
    </source>
</evidence>
<reference evidence="10 11" key="1">
    <citation type="submission" date="2020-08" db="EMBL/GenBank/DDBJ databases">
        <title>Sequencing the genomes of 1000 actinobacteria strains.</title>
        <authorList>
            <person name="Klenk H.-P."/>
        </authorList>
    </citation>
    <scope>NUCLEOTIDE SEQUENCE [LARGE SCALE GENOMIC DNA]</scope>
    <source>
        <strain evidence="10 11">DSM 45913</strain>
    </source>
</reference>
<keyword evidence="2 7" id="KW-0813">Transport</keyword>
<dbReference type="InterPro" id="IPR000515">
    <property type="entry name" value="MetI-like"/>
</dbReference>
<evidence type="ECO:0000313" key="10">
    <source>
        <dbReference type="EMBL" id="MBB6348028.1"/>
    </source>
</evidence>
<feature type="compositionally biased region" description="Polar residues" evidence="8">
    <location>
        <begin position="1"/>
        <end position="10"/>
    </location>
</feature>
<keyword evidence="11" id="KW-1185">Reference proteome</keyword>
<dbReference type="Pfam" id="PF00528">
    <property type="entry name" value="BPD_transp_1"/>
    <property type="match status" value="1"/>
</dbReference>
<gene>
    <name evidence="10" type="ORF">FHU36_004573</name>
</gene>
<proteinExistence type="inferred from homology"/>
<dbReference type="GO" id="GO:0055085">
    <property type="term" value="P:transmembrane transport"/>
    <property type="evidence" value="ECO:0007669"/>
    <property type="project" value="InterPro"/>
</dbReference>
<dbReference type="PROSITE" id="PS50928">
    <property type="entry name" value="ABC_TM1"/>
    <property type="match status" value="1"/>
</dbReference>
<keyword evidence="5 7" id="KW-1133">Transmembrane helix</keyword>
<organism evidence="10 11">
    <name type="scientific">Nonomuraea muscovyensis</name>
    <dbReference type="NCBI Taxonomy" id="1124761"/>
    <lineage>
        <taxon>Bacteria</taxon>
        <taxon>Bacillati</taxon>
        <taxon>Actinomycetota</taxon>
        <taxon>Actinomycetes</taxon>
        <taxon>Streptosporangiales</taxon>
        <taxon>Streptosporangiaceae</taxon>
        <taxon>Nonomuraea</taxon>
    </lineage>
</organism>
<feature type="transmembrane region" description="Helical" evidence="7">
    <location>
        <begin position="36"/>
        <end position="57"/>
    </location>
</feature>
<name>A0A7X0C3V4_9ACTN</name>
<evidence type="ECO:0000256" key="3">
    <source>
        <dbReference type="ARBA" id="ARBA00022475"/>
    </source>
</evidence>
<feature type="transmembrane region" description="Helical" evidence="7">
    <location>
        <begin position="287"/>
        <end position="307"/>
    </location>
</feature>
<comment type="caution">
    <text evidence="10">The sequence shown here is derived from an EMBL/GenBank/DDBJ whole genome shotgun (WGS) entry which is preliminary data.</text>
</comment>